<gene>
    <name evidence="2" type="ORF">GOP47_0008733</name>
    <name evidence="3" type="ORF">GOP47_0008734</name>
</gene>
<reference evidence="2" key="1">
    <citation type="submission" date="2021-01" db="EMBL/GenBank/DDBJ databases">
        <title>Adiantum capillus-veneris genome.</title>
        <authorList>
            <person name="Fang Y."/>
            <person name="Liao Q."/>
        </authorList>
    </citation>
    <scope>NUCLEOTIDE SEQUENCE</scope>
    <source>
        <strain evidence="2">H3</strain>
        <tissue evidence="2">Leaf</tissue>
    </source>
</reference>
<proteinExistence type="predicted"/>
<dbReference type="Proteomes" id="UP000886520">
    <property type="component" value="Chromosome 8"/>
</dbReference>
<keyword evidence="4" id="KW-1185">Reference proteome</keyword>
<dbReference type="EMBL" id="JABFUD020000008">
    <property type="protein sequence ID" value="KAI5076668.1"/>
    <property type="molecule type" value="Genomic_DNA"/>
</dbReference>
<feature type="region of interest" description="Disordered" evidence="1">
    <location>
        <begin position="71"/>
        <end position="114"/>
    </location>
</feature>
<dbReference type="AlphaFoldDB" id="A0A9D4UZV3"/>
<name>A0A9D4UZV3_ADICA</name>
<sequence>MESNAEIEEDDVGTEGEGGREVQVMKMQEPQDSIRSSSSSQQLVRGGGGYGYRMVPFYVARKFSSRMVLDEPQKLEGPHHHHEICSSRPAVAAAADGSANPSPRPELRRDRRKPHSLIKAFLQSLCLAPRKHHKDITSSEPFHDQ</sequence>
<feature type="region of interest" description="Disordered" evidence="1">
    <location>
        <begin position="1"/>
        <end position="48"/>
    </location>
</feature>
<evidence type="ECO:0000313" key="4">
    <source>
        <dbReference type="Proteomes" id="UP000886520"/>
    </source>
</evidence>
<protein>
    <submittedName>
        <fullName evidence="2">Uncharacterized protein</fullName>
    </submittedName>
</protein>
<evidence type="ECO:0000313" key="2">
    <source>
        <dbReference type="EMBL" id="KAI5076668.1"/>
    </source>
</evidence>
<dbReference type="EMBL" id="JABFUD020000008">
    <property type="protein sequence ID" value="KAI5076669.1"/>
    <property type="molecule type" value="Genomic_DNA"/>
</dbReference>
<organism evidence="2 4">
    <name type="scientific">Adiantum capillus-veneris</name>
    <name type="common">Maidenhair fern</name>
    <dbReference type="NCBI Taxonomy" id="13818"/>
    <lineage>
        <taxon>Eukaryota</taxon>
        <taxon>Viridiplantae</taxon>
        <taxon>Streptophyta</taxon>
        <taxon>Embryophyta</taxon>
        <taxon>Tracheophyta</taxon>
        <taxon>Polypodiopsida</taxon>
        <taxon>Polypodiidae</taxon>
        <taxon>Polypodiales</taxon>
        <taxon>Pteridineae</taxon>
        <taxon>Pteridaceae</taxon>
        <taxon>Vittarioideae</taxon>
        <taxon>Adiantum</taxon>
    </lineage>
</organism>
<evidence type="ECO:0000313" key="3">
    <source>
        <dbReference type="EMBL" id="KAI5076669.1"/>
    </source>
</evidence>
<accession>A0A9D4UZV3</accession>
<feature type="compositionally biased region" description="Acidic residues" evidence="1">
    <location>
        <begin position="1"/>
        <end position="14"/>
    </location>
</feature>
<evidence type="ECO:0000256" key="1">
    <source>
        <dbReference type="SAM" id="MobiDB-lite"/>
    </source>
</evidence>
<comment type="caution">
    <text evidence="2">The sequence shown here is derived from an EMBL/GenBank/DDBJ whole genome shotgun (WGS) entry which is preliminary data.</text>
</comment>